<dbReference type="EMBL" id="CP114014">
    <property type="protein sequence ID" value="XAY07363.1"/>
    <property type="molecule type" value="Genomic_DNA"/>
</dbReference>
<name>A0AAU7B0D4_9ACTN</name>
<organism evidence="1">
    <name type="scientific">Paraconexibacter sp. AEG42_29</name>
    <dbReference type="NCBI Taxonomy" id="2997339"/>
    <lineage>
        <taxon>Bacteria</taxon>
        <taxon>Bacillati</taxon>
        <taxon>Actinomycetota</taxon>
        <taxon>Thermoleophilia</taxon>
        <taxon>Solirubrobacterales</taxon>
        <taxon>Paraconexibacteraceae</taxon>
        <taxon>Paraconexibacter</taxon>
    </lineage>
</organism>
<dbReference type="GO" id="GO:0016740">
    <property type="term" value="F:transferase activity"/>
    <property type="evidence" value="ECO:0007669"/>
    <property type="project" value="UniProtKB-KW"/>
</dbReference>
<sequence>MGPLAGVKIVEIGSIGPGPFAAMILSDLGADVVRVDRPQQTRLVPSDVPDPVMRGRPAVPADLKTAAGRELVLELAATADAVIEGFRPGVLERLGLGPDVLRARNARLVVGRITGYGQDGPLSQVPGHDVNYISVSGALGGIAREGNRPLFPLNLLGDYGGGGMLLALGVISAVLEARSSGRGQVVDAAMVDGSALLTTVFHGLRAGGGWSDTPGTNVLDSGAHFYEVYETSDGGYISVGAIERQFYADLLRILGVEPAEAPQWDKARWPALKVRFAEIFRSRSRDEWAALLEHADACATPVLSIGEAPQHPHNVARGTFIEVDGVVQPAAAPRFSRTPGDAARPVPTPVDALRAWGLAPATIAEVLEVGAAG</sequence>
<dbReference type="Gene3D" id="3.30.1540.10">
    <property type="entry name" value="formyl-coa transferase, domain 3"/>
    <property type="match status" value="1"/>
</dbReference>
<dbReference type="InterPro" id="IPR044855">
    <property type="entry name" value="CoA-Trfase_III_dom3_sf"/>
</dbReference>
<reference evidence="1" key="1">
    <citation type="submission" date="2022-12" db="EMBL/GenBank/DDBJ databases">
        <title>Paraconexibacter alkalitolerans sp. nov. and Baekduia alba sp. nov., isolated from soil and emended description of the genera Paraconexibacter (Chun et al., 2020) and Baekduia (An et al., 2020).</title>
        <authorList>
            <person name="Vieira S."/>
            <person name="Huber K.J."/>
            <person name="Geppert A."/>
            <person name="Wolf J."/>
            <person name="Neumann-Schaal M."/>
            <person name="Muesken M."/>
            <person name="Overmann J."/>
        </authorList>
    </citation>
    <scope>NUCLEOTIDE SEQUENCE</scope>
    <source>
        <strain evidence="1">AEG42_29</strain>
    </source>
</reference>
<dbReference type="PANTHER" id="PTHR48228:SF5">
    <property type="entry name" value="ALPHA-METHYLACYL-COA RACEMASE"/>
    <property type="match status" value="1"/>
</dbReference>
<protein>
    <submittedName>
        <fullName evidence="1">Acetyl-CoA:oxalate CoA-transferase</fullName>
        <ecNumber evidence="1">2.8.3.19</ecNumber>
    </submittedName>
</protein>
<dbReference type="SUPFAM" id="SSF89796">
    <property type="entry name" value="CoA-transferase family III (CaiB/BaiF)"/>
    <property type="match status" value="1"/>
</dbReference>
<dbReference type="AlphaFoldDB" id="A0AAU7B0D4"/>
<proteinExistence type="predicted"/>
<dbReference type="RefSeq" id="WP_354698559.1">
    <property type="nucleotide sequence ID" value="NZ_CP114014.1"/>
</dbReference>
<dbReference type="KEGG" id="parq:DSM112329_04244"/>
<dbReference type="InterPro" id="IPR023606">
    <property type="entry name" value="CoA-Trfase_III_dom_1_sf"/>
</dbReference>
<dbReference type="PANTHER" id="PTHR48228">
    <property type="entry name" value="SUCCINYL-COA--D-CITRAMALATE COA-TRANSFERASE"/>
    <property type="match status" value="1"/>
</dbReference>
<keyword evidence="1" id="KW-0808">Transferase</keyword>
<dbReference type="Pfam" id="PF02515">
    <property type="entry name" value="CoA_transf_3"/>
    <property type="match status" value="1"/>
</dbReference>
<dbReference type="EC" id="2.8.3.19" evidence="1"/>
<gene>
    <name evidence="1" type="primary">uctC_3</name>
    <name evidence="1" type="ORF">DSM112329_04244</name>
</gene>
<accession>A0AAU7B0D4</accession>
<dbReference type="Gene3D" id="3.40.50.10540">
    <property type="entry name" value="Crotonobetainyl-coa:carnitine coa-transferase, domain 1"/>
    <property type="match status" value="1"/>
</dbReference>
<dbReference type="InterPro" id="IPR050509">
    <property type="entry name" value="CoA-transferase_III"/>
</dbReference>
<evidence type="ECO:0000313" key="1">
    <source>
        <dbReference type="EMBL" id="XAY07363.1"/>
    </source>
</evidence>
<dbReference type="InterPro" id="IPR003673">
    <property type="entry name" value="CoA-Trfase_fam_III"/>
</dbReference>